<accession>A0ABQ1I029</accession>
<dbReference type="PANTHER" id="PTHR30294:SF47">
    <property type="entry name" value="INNER MEMBRANE TRANSPORT PERMEASE YHHJ"/>
    <property type="match status" value="1"/>
</dbReference>
<feature type="transmembrane region" description="Helical" evidence="6">
    <location>
        <begin position="268"/>
        <end position="295"/>
    </location>
</feature>
<feature type="transmembrane region" description="Helical" evidence="6">
    <location>
        <begin position="302"/>
        <end position="322"/>
    </location>
</feature>
<evidence type="ECO:0000313" key="8">
    <source>
        <dbReference type="EMBL" id="GGB03566.1"/>
    </source>
</evidence>
<keyword evidence="3 6" id="KW-0812">Transmembrane</keyword>
<protein>
    <submittedName>
        <fullName evidence="8">Multidrug ABC transporter permease</fullName>
    </submittedName>
</protein>
<evidence type="ECO:0000256" key="4">
    <source>
        <dbReference type="ARBA" id="ARBA00022989"/>
    </source>
</evidence>
<dbReference type="RefSeq" id="WP_055733579.1">
    <property type="nucleotide sequence ID" value="NZ_BMDY01000008.1"/>
</dbReference>
<gene>
    <name evidence="8" type="ORF">GCM10007414_16120</name>
</gene>
<keyword evidence="2" id="KW-1003">Cell membrane</keyword>
<feature type="transmembrane region" description="Helical" evidence="6">
    <location>
        <begin position="240"/>
        <end position="262"/>
    </location>
</feature>
<dbReference type="EMBL" id="BMDY01000008">
    <property type="protein sequence ID" value="GGB03566.1"/>
    <property type="molecule type" value="Genomic_DNA"/>
</dbReference>
<evidence type="ECO:0000256" key="3">
    <source>
        <dbReference type="ARBA" id="ARBA00022692"/>
    </source>
</evidence>
<organism evidence="8 9">
    <name type="scientific">Agarivorans gilvus</name>
    <dbReference type="NCBI Taxonomy" id="680279"/>
    <lineage>
        <taxon>Bacteria</taxon>
        <taxon>Pseudomonadati</taxon>
        <taxon>Pseudomonadota</taxon>
        <taxon>Gammaproteobacteria</taxon>
        <taxon>Alteromonadales</taxon>
        <taxon>Alteromonadaceae</taxon>
        <taxon>Agarivorans</taxon>
    </lineage>
</organism>
<sequence length="393" mass="43943">MRPASTQALSVQQLLAQQWQLLCRDRWLLSLLTWLPMVVFLLVWWIFSAGLTRELPIAVVDLDHSQISRTLQQHYDASPSLKVISVTNEITARSMLRRADVSALVIIPEGLEKQVKLARPPKVAAYYNSQFMVLGKQINSALQQAHGTFNAKIEVAKKLSAGNTQMLQAMSAAVPIRNQISALYNGNSNYAQFIVSAALPAFWQVLIVVVTIFALGAELKDQRYNSWLGQQALSKISVKLLFFGALLWLQGILLCTLMFHVFDWPMRGSWSILLLGMLLCIMATQTICLVFMLLFQDMSRALSFAGALTAPSFAFMGISFPVTDMPQFAQFWRQLIPITQYIELQVSQANYGAHVSQALPQLSILLLFSSGFLLAAYLVKRRFSLPLNAEPLA</sequence>
<feature type="transmembrane region" description="Helical" evidence="6">
    <location>
        <begin position="27"/>
        <end position="47"/>
    </location>
</feature>
<feature type="domain" description="ABC-2 type transporter transmembrane" evidence="7">
    <location>
        <begin position="26"/>
        <end position="378"/>
    </location>
</feature>
<name>A0ABQ1I029_9ALTE</name>
<evidence type="ECO:0000256" key="1">
    <source>
        <dbReference type="ARBA" id="ARBA00004651"/>
    </source>
</evidence>
<evidence type="ECO:0000256" key="5">
    <source>
        <dbReference type="ARBA" id="ARBA00023136"/>
    </source>
</evidence>
<dbReference type="PANTHER" id="PTHR30294">
    <property type="entry name" value="MEMBRANE COMPONENT OF ABC TRANSPORTER YHHJ-RELATED"/>
    <property type="match status" value="1"/>
</dbReference>
<keyword evidence="4 6" id="KW-1133">Transmembrane helix</keyword>
<dbReference type="Gene3D" id="3.40.1710.10">
    <property type="entry name" value="abc type-2 transporter like domain"/>
    <property type="match status" value="1"/>
</dbReference>
<evidence type="ECO:0000259" key="7">
    <source>
        <dbReference type="Pfam" id="PF12698"/>
    </source>
</evidence>
<evidence type="ECO:0000313" key="9">
    <source>
        <dbReference type="Proteomes" id="UP000651977"/>
    </source>
</evidence>
<proteinExistence type="predicted"/>
<evidence type="ECO:0000256" key="6">
    <source>
        <dbReference type="SAM" id="Phobius"/>
    </source>
</evidence>
<comment type="subcellular location">
    <subcellularLocation>
        <location evidence="1">Cell membrane</location>
        <topology evidence="1">Multi-pass membrane protein</topology>
    </subcellularLocation>
</comment>
<dbReference type="InterPro" id="IPR013525">
    <property type="entry name" value="ABC2_TM"/>
</dbReference>
<feature type="transmembrane region" description="Helical" evidence="6">
    <location>
        <begin position="193"/>
        <end position="219"/>
    </location>
</feature>
<keyword evidence="9" id="KW-1185">Reference proteome</keyword>
<reference evidence="9" key="1">
    <citation type="journal article" date="2019" name="Int. J. Syst. Evol. Microbiol.">
        <title>The Global Catalogue of Microorganisms (GCM) 10K type strain sequencing project: providing services to taxonomists for standard genome sequencing and annotation.</title>
        <authorList>
            <consortium name="The Broad Institute Genomics Platform"/>
            <consortium name="The Broad Institute Genome Sequencing Center for Infectious Disease"/>
            <person name="Wu L."/>
            <person name="Ma J."/>
        </authorList>
    </citation>
    <scope>NUCLEOTIDE SEQUENCE [LARGE SCALE GENOMIC DNA]</scope>
    <source>
        <strain evidence="9">CGMCC 1.10131</strain>
    </source>
</reference>
<dbReference type="InterPro" id="IPR051449">
    <property type="entry name" value="ABC-2_transporter_component"/>
</dbReference>
<evidence type="ECO:0000256" key="2">
    <source>
        <dbReference type="ARBA" id="ARBA00022475"/>
    </source>
</evidence>
<dbReference type="Proteomes" id="UP000651977">
    <property type="component" value="Unassembled WGS sequence"/>
</dbReference>
<feature type="transmembrane region" description="Helical" evidence="6">
    <location>
        <begin position="358"/>
        <end position="379"/>
    </location>
</feature>
<comment type="caution">
    <text evidence="8">The sequence shown here is derived from an EMBL/GenBank/DDBJ whole genome shotgun (WGS) entry which is preliminary data.</text>
</comment>
<keyword evidence="5 6" id="KW-0472">Membrane</keyword>
<dbReference type="Pfam" id="PF12698">
    <property type="entry name" value="ABC2_membrane_3"/>
    <property type="match status" value="1"/>
</dbReference>